<comment type="caution">
    <text evidence="1">The sequence shown here is derived from an EMBL/GenBank/DDBJ whole genome shotgun (WGS) entry which is preliminary data.</text>
</comment>
<evidence type="ECO:0000313" key="2">
    <source>
        <dbReference type="Proteomes" id="UP000572907"/>
    </source>
</evidence>
<keyword evidence="2" id="KW-1185">Reference proteome</keyword>
<dbReference type="Proteomes" id="UP000572907">
    <property type="component" value="Unassembled WGS sequence"/>
</dbReference>
<proteinExistence type="predicted"/>
<dbReference type="EMBL" id="JACHXE010000001">
    <property type="protein sequence ID" value="MBB3073837.1"/>
    <property type="molecule type" value="Genomic_DNA"/>
</dbReference>
<dbReference type="AlphaFoldDB" id="A0A7W4ZJY0"/>
<evidence type="ECO:0000313" key="1">
    <source>
        <dbReference type="EMBL" id="MBB3073837.1"/>
    </source>
</evidence>
<sequence length="49" mass="5297">MRRFTPEGSLEHPDYVDENPGYLRTEAFTAVIGDTAGDAAGEPELTLSV</sequence>
<gene>
    <name evidence="1" type="ORF">FHS41_000306</name>
</gene>
<dbReference type="RefSeq" id="WP_184586907.1">
    <property type="nucleotide sequence ID" value="NZ_BMUP01000001.1"/>
</dbReference>
<reference evidence="1 2" key="1">
    <citation type="submission" date="2020-08" db="EMBL/GenBank/DDBJ databases">
        <title>Genomic Encyclopedia of Type Strains, Phase III (KMG-III): the genomes of soil and plant-associated and newly described type strains.</title>
        <authorList>
            <person name="Whitman W."/>
        </authorList>
    </citation>
    <scope>NUCLEOTIDE SEQUENCE [LARGE SCALE GENOMIC DNA]</scope>
    <source>
        <strain evidence="1 2">CECT 3237</strain>
    </source>
</reference>
<protein>
    <submittedName>
        <fullName evidence="1">Uncharacterized protein</fullName>
    </submittedName>
</protein>
<name>A0A7W4ZJY0_9ACTN</name>
<organism evidence="1 2">
    <name type="scientific">Streptomyces violarus</name>
    <dbReference type="NCBI Taxonomy" id="67380"/>
    <lineage>
        <taxon>Bacteria</taxon>
        <taxon>Bacillati</taxon>
        <taxon>Actinomycetota</taxon>
        <taxon>Actinomycetes</taxon>
        <taxon>Kitasatosporales</taxon>
        <taxon>Streptomycetaceae</taxon>
        <taxon>Streptomyces</taxon>
    </lineage>
</organism>
<accession>A0A7W4ZJY0</accession>